<dbReference type="KEGG" id="pdv:FFU37_16505"/>
<protein>
    <submittedName>
        <fullName evidence="8">Integrase</fullName>
    </submittedName>
</protein>
<feature type="domain" description="Tyr recombinase" evidence="6">
    <location>
        <begin position="243"/>
        <end position="422"/>
    </location>
</feature>
<sequence>MAEASNNKYLKKRKNRDVWMFQIRIPKEVRHLYDGKDIYVKSLQTSCIKTARLRRDSLLGQLAVQKEQAIDGGRSTFMSFYNSLEQAKRDARGDKYEAYYQLEDSILVGTEEHPEVRQEAAKAVKTGIIPVKYTYSMREALNDWLRKNKQRNQDTIVKMKSTASRFLRHLNVHDMPLMGIERKQVISFIDELIQEVAVSTVKGHLSRLKSIYEHAWRIAEIDKRENPFDSHILTHYEEDKIVEKKQLFSREEIREIISWADSENEGIKALVYLGLFTGCRISEICAVTKDDVYIEGELMALYIRKGKTTAATRTVPLPKRVHDIVKRRLEVSEVGQSIIGMDGKQASRVFSNFKSAKVTKDKSRTFHSFRVHMSTAYQRAGIDESSAAFAVGHKGGKTMTYGYYAKGEELKVLCQHAEQAAKIIKRDWL</sequence>
<dbReference type="Proteomes" id="UP000310065">
    <property type="component" value="Chromosome L1"/>
</dbReference>
<evidence type="ECO:0000256" key="1">
    <source>
        <dbReference type="ARBA" id="ARBA00008857"/>
    </source>
</evidence>
<dbReference type="GO" id="GO:0015074">
    <property type="term" value="P:DNA integration"/>
    <property type="evidence" value="ECO:0007669"/>
    <property type="project" value="UniProtKB-KW"/>
</dbReference>
<dbReference type="InterPro" id="IPR013762">
    <property type="entry name" value="Integrase-like_cat_sf"/>
</dbReference>
<dbReference type="Pfam" id="PF20172">
    <property type="entry name" value="DUF6538"/>
    <property type="match status" value="1"/>
</dbReference>
<dbReference type="PANTHER" id="PTHR30629">
    <property type="entry name" value="PROPHAGE INTEGRASE"/>
    <property type="match status" value="1"/>
</dbReference>
<dbReference type="InterPro" id="IPR044068">
    <property type="entry name" value="CB"/>
</dbReference>
<dbReference type="PANTHER" id="PTHR30629:SF2">
    <property type="entry name" value="PROPHAGE INTEGRASE INTS-RELATED"/>
    <property type="match status" value="1"/>
</dbReference>
<keyword evidence="3 5" id="KW-0238">DNA-binding</keyword>
<accession>A0A4P9J4Z5</accession>
<dbReference type="EMBL" id="CP040558">
    <property type="protein sequence ID" value="QCU75967.1"/>
    <property type="molecule type" value="Genomic_DNA"/>
</dbReference>
<dbReference type="InterPro" id="IPR046668">
    <property type="entry name" value="DUF6538"/>
</dbReference>
<comment type="similarity">
    <text evidence="1">Belongs to the 'phage' integrase family.</text>
</comment>
<dbReference type="Gene3D" id="1.10.150.130">
    <property type="match status" value="1"/>
</dbReference>
<dbReference type="InterPro" id="IPR011010">
    <property type="entry name" value="DNA_brk_join_enz"/>
</dbReference>
<dbReference type="AlphaFoldDB" id="A0A4P9J4Z5"/>
<evidence type="ECO:0000256" key="3">
    <source>
        <dbReference type="ARBA" id="ARBA00023125"/>
    </source>
</evidence>
<dbReference type="InterPro" id="IPR010998">
    <property type="entry name" value="Integrase_recombinase_N"/>
</dbReference>
<dbReference type="GO" id="GO:0006310">
    <property type="term" value="P:DNA recombination"/>
    <property type="evidence" value="ECO:0007669"/>
    <property type="project" value="UniProtKB-KW"/>
</dbReference>
<proteinExistence type="inferred from homology"/>
<name>A0A4P9J4Z5_9GAMM</name>
<dbReference type="Pfam" id="PF00589">
    <property type="entry name" value="Phage_integrase"/>
    <property type="match status" value="1"/>
</dbReference>
<gene>
    <name evidence="8" type="ORF">FFU37_16505</name>
</gene>
<evidence type="ECO:0000259" key="6">
    <source>
        <dbReference type="PROSITE" id="PS51898"/>
    </source>
</evidence>
<keyword evidence="2" id="KW-0229">DNA integration</keyword>
<dbReference type="PROSITE" id="PS51898">
    <property type="entry name" value="TYR_RECOMBINASE"/>
    <property type="match status" value="1"/>
</dbReference>
<dbReference type="GeneID" id="88777269"/>
<evidence type="ECO:0000313" key="9">
    <source>
        <dbReference type="Proteomes" id="UP000310065"/>
    </source>
</evidence>
<evidence type="ECO:0000259" key="7">
    <source>
        <dbReference type="PROSITE" id="PS51900"/>
    </source>
</evidence>
<dbReference type="PROSITE" id="PS51900">
    <property type="entry name" value="CB"/>
    <property type="match status" value="1"/>
</dbReference>
<dbReference type="RefSeq" id="WP_138489964.1">
    <property type="nucleotide sequence ID" value="NZ_CP040558.1"/>
</dbReference>
<evidence type="ECO:0000256" key="2">
    <source>
        <dbReference type="ARBA" id="ARBA00022908"/>
    </source>
</evidence>
<organism evidence="8 9">
    <name type="scientific">Pseudoalteromonas distincta</name>
    <dbReference type="NCBI Taxonomy" id="77608"/>
    <lineage>
        <taxon>Bacteria</taxon>
        <taxon>Pseudomonadati</taxon>
        <taxon>Pseudomonadota</taxon>
        <taxon>Gammaproteobacteria</taxon>
        <taxon>Alteromonadales</taxon>
        <taxon>Pseudoalteromonadaceae</taxon>
        <taxon>Pseudoalteromonas</taxon>
    </lineage>
</organism>
<dbReference type="SUPFAM" id="SSF56349">
    <property type="entry name" value="DNA breaking-rejoining enzymes"/>
    <property type="match status" value="1"/>
</dbReference>
<dbReference type="InterPro" id="IPR050808">
    <property type="entry name" value="Phage_Integrase"/>
</dbReference>
<keyword evidence="4" id="KW-0233">DNA recombination</keyword>
<evidence type="ECO:0000313" key="8">
    <source>
        <dbReference type="EMBL" id="QCU75967.1"/>
    </source>
</evidence>
<dbReference type="Gene3D" id="1.10.443.10">
    <property type="entry name" value="Intergrase catalytic core"/>
    <property type="match status" value="1"/>
</dbReference>
<feature type="domain" description="Core-binding (CB)" evidence="7">
    <location>
        <begin position="135"/>
        <end position="216"/>
    </location>
</feature>
<reference evidence="8 9" key="1">
    <citation type="submission" date="2019-05" db="EMBL/GenBank/DDBJ databases">
        <title>Complete genome sequence of Pseudoalteromonas sp. 16-SW-7(T) isolated from the Okhotsk Sea, Russia.</title>
        <authorList>
            <person name="Nguyen T.H."/>
            <person name="Nedashkovskaya O.I."/>
            <person name="Kim S.-G."/>
        </authorList>
    </citation>
    <scope>NUCLEOTIDE SEQUENCE [LARGE SCALE GENOMIC DNA]</scope>
    <source>
        <strain evidence="8 9">16-SW-7</strain>
    </source>
</reference>
<dbReference type="InterPro" id="IPR002104">
    <property type="entry name" value="Integrase_catalytic"/>
</dbReference>
<dbReference type="GO" id="GO:0003677">
    <property type="term" value="F:DNA binding"/>
    <property type="evidence" value="ECO:0007669"/>
    <property type="project" value="UniProtKB-UniRule"/>
</dbReference>
<evidence type="ECO:0000256" key="5">
    <source>
        <dbReference type="PROSITE-ProRule" id="PRU01248"/>
    </source>
</evidence>
<evidence type="ECO:0000256" key="4">
    <source>
        <dbReference type="ARBA" id="ARBA00023172"/>
    </source>
</evidence>